<dbReference type="GO" id="GO:0005886">
    <property type="term" value="C:plasma membrane"/>
    <property type="evidence" value="ECO:0007669"/>
    <property type="project" value="TreeGrafter"/>
</dbReference>
<dbReference type="Proteomes" id="UP000571084">
    <property type="component" value="Unassembled WGS sequence"/>
</dbReference>
<sequence>MHLTLIAINLFSMLLLPPTSFILLCLLGMAFRTHWPRFGVWLSASALALLFILSTKAGALLFVAPLENQTAILDSASIKGAQAIVVLGAGQFPSAPEYGGVNSPSYVTLARLRYAAKLYRATGLPVLVSGGKPEGDVESEAAVMARSLKEDFATPVKWLEESSDNTAQNAANSEKILQRENVRRILLVTDAIHMPRAVMIFRRSGLEVVAAPTVFFSRSHYALFDFIPMGEGFRRSYYAIHEWVGIVWYRLRYGS</sequence>
<evidence type="ECO:0000313" key="3">
    <source>
        <dbReference type="EMBL" id="MBB5200871.1"/>
    </source>
</evidence>
<evidence type="ECO:0000259" key="2">
    <source>
        <dbReference type="Pfam" id="PF02698"/>
    </source>
</evidence>
<dbReference type="EMBL" id="JACHHQ010000005">
    <property type="protein sequence ID" value="MBB5200871.1"/>
    <property type="molecule type" value="Genomic_DNA"/>
</dbReference>
<dbReference type="GO" id="GO:0043164">
    <property type="term" value="P:Gram-negative-bacterium-type cell wall biogenesis"/>
    <property type="evidence" value="ECO:0007669"/>
    <property type="project" value="TreeGrafter"/>
</dbReference>
<keyword evidence="4" id="KW-1185">Reference proteome</keyword>
<name>A0A840RWD5_9BURK</name>
<dbReference type="InterPro" id="IPR014729">
    <property type="entry name" value="Rossmann-like_a/b/a_fold"/>
</dbReference>
<dbReference type="GO" id="GO:0000270">
    <property type="term" value="P:peptidoglycan metabolic process"/>
    <property type="evidence" value="ECO:0007669"/>
    <property type="project" value="TreeGrafter"/>
</dbReference>
<organism evidence="3 4">
    <name type="scientific">Glaciimonas immobilis</name>
    <dbReference type="NCBI Taxonomy" id="728004"/>
    <lineage>
        <taxon>Bacteria</taxon>
        <taxon>Pseudomonadati</taxon>
        <taxon>Pseudomonadota</taxon>
        <taxon>Betaproteobacteria</taxon>
        <taxon>Burkholderiales</taxon>
        <taxon>Oxalobacteraceae</taxon>
        <taxon>Glaciimonas</taxon>
    </lineage>
</organism>
<gene>
    <name evidence="3" type="ORF">HNR39_002713</name>
</gene>
<comment type="caution">
    <text evidence="3">The sequence shown here is derived from an EMBL/GenBank/DDBJ whole genome shotgun (WGS) entry which is preliminary data.</text>
</comment>
<dbReference type="AlphaFoldDB" id="A0A840RWD5"/>
<dbReference type="Pfam" id="PF02698">
    <property type="entry name" value="DUF218"/>
    <property type="match status" value="1"/>
</dbReference>
<reference evidence="3 4" key="1">
    <citation type="submission" date="2020-08" db="EMBL/GenBank/DDBJ databases">
        <title>Genomic Encyclopedia of Type Strains, Phase IV (KMG-IV): sequencing the most valuable type-strain genomes for metagenomic binning, comparative biology and taxonomic classification.</title>
        <authorList>
            <person name="Goeker M."/>
        </authorList>
    </citation>
    <scope>NUCLEOTIDE SEQUENCE [LARGE SCALE GENOMIC DNA]</scope>
    <source>
        <strain evidence="3 4">DSM 23240</strain>
    </source>
</reference>
<evidence type="ECO:0000313" key="4">
    <source>
        <dbReference type="Proteomes" id="UP000571084"/>
    </source>
</evidence>
<protein>
    <submittedName>
        <fullName evidence="3">Uncharacterized SAM-binding protein YcdF (DUF218 family)</fullName>
    </submittedName>
</protein>
<dbReference type="RefSeq" id="WP_168055686.1">
    <property type="nucleotide sequence ID" value="NZ_JAAOZT010000007.1"/>
</dbReference>
<dbReference type="InterPro" id="IPR003848">
    <property type="entry name" value="DUF218"/>
</dbReference>
<dbReference type="InterPro" id="IPR051599">
    <property type="entry name" value="Cell_Envelope_Assoc"/>
</dbReference>
<evidence type="ECO:0000256" key="1">
    <source>
        <dbReference type="SAM" id="Phobius"/>
    </source>
</evidence>
<dbReference type="CDD" id="cd06259">
    <property type="entry name" value="YdcF-like"/>
    <property type="match status" value="1"/>
</dbReference>
<feature type="transmembrane region" description="Helical" evidence="1">
    <location>
        <begin position="6"/>
        <end position="31"/>
    </location>
</feature>
<keyword evidence="1" id="KW-0812">Transmembrane</keyword>
<accession>A0A840RWD5</accession>
<dbReference type="PANTHER" id="PTHR30336:SF4">
    <property type="entry name" value="ENVELOPE BIOGENESIS FACTOR ELYC"/>
    <property type="match status" value="1"/>
</dbReference>
<dbReference type="PANTHER" id="PTHR30336">
    <property type="entry name" value="INNER MEMBRANE PROTEIN, PROBABLE PERMEASE"/>
    <property type="match status" value="1"/>
</dbReference>
<keyword evidence="1" id="KW-1133">Transmembrane helix</keyword>
<feature type="transmembrane region" description="Helical" evidence="1">
    <location>
        <begin position="38"/>
        <end position="64"/>
    </location>
</feature>
<dbReference type="Gene3D" id="3.40.50.620">
    <property type="entry name" value="HUPs"/>
    <property type="match status" value="1"/>
</dbReference>
<feature type="domain" description="DUF218" evidence="2">
    <location>
        <begin position="82"/>
        <end position="245"/>
    </location>
</feature>
<keyword evidence="1" id="KW-0472">Membrane</keyword>
<proteinExistence type="predicted"/>